<name>A0ABV9XAP8_9ACTN</name>
<evidence type="ECO:0000256" key="3">
    <source>
        <dbReference type="SAM" id="SignalP"/>
    </source>
</evidence>
<proteinExistence type="predicted"/>
<dbReference type="EMBL" id="JBHSJD010000006">
    <property type="protein sequence ID" value="MFC5022397.1"/>
    <property type="molecule type" value="Genomic_DNA"/>
</dbReference>
<evidence type="ECO:0008006" key="6">
    <source>
        <dbReference type="Google" id="ProtNLM"/>
    </source>
</evidence>
<dbReference type="InterPro" id="IPR006311">
    <property type="entry name" value="TAT_signal"/>
</dbReference>
<feature type="signal peptide" evidence="3">
    <location>
        <begin position="1"/>
        <end position="30"/>
    </location>
</feature>
<comment type="caution">
    <text evidence="4">The sequence shown here is derived from an EMBL/GenBank/DDBJ whole genome shotgun (WGS) entry which is preliminary data.</text>
</comment>
<keyword evidence="2" id="KW-1133">Transmembrane helix</keyword>
<feature type="compositionally biased region" description="Gly residues" evidence="1">
    <location>
        <begin position="140"/>
        <end position="152"/>
    </location>
</feature>
<keyword evidence="5" id="KW-1185">Reference proteome</keyword>
<accession>A0ABV9XAP8</accession>
<keyword evidence="2" id="KW-0812">Transmembrane</keyword>
<evidence type="ECO:0000256" key="1">
    <source>
        <dbReference type="SAM" id="MobiDB-lite"/>
    </source>
</evidence>
<reference evidence="5" key="1">
    <citation type="journal article" date="2019" name="Int. J. Syst. Evol. Microbiol.">
        <title>The Global Catalogue of Microorganisms (GCM) 10K type strain sequencing project: providing services to taxonomists for standard genome sequencing and annotation.</title>
        <authorList>
            <consortium name="The Broad Institute Genomics Platform"/>
            <consortium name="The Broad Institute Genome Sequencing Center for Infectious Disease"/>
            <person name="Wu L."/>
            <person name="Ma J."/>
        </authorList>
    </citation>
    <scope>NUCLEOTIDE SEQUENCE [LARGE SCALE GENOMIC DNA]</scope>
    <source>
        <strain evidence="5">CGMCC 4.1648</strain>
    </source>
</reference>
<protein>
    <recommendedName>
        <fullName evidence="6">LPXTG cell wall anchor domain-containing protein</fullName>
    </recommendedName>
</protein>
<dbReference type="PROSITE" id="PS51318">
    <property type="entry name" value="TAT"/>
    <property type="match status" value="1"/>
</dbReference>
<feature type="chain" id="PRO_5047539841" description="LPXTG cell wall anchor domain-containing protein" evidence="3">
    <location>
        <begin position="31"/>
        <end position="208"/>
    </location>
</feature>
<keyword evidence="2" id="KW-0472">Membrane</keyword>
<sequence length="208" mass="20552">MTAARPLLRTAVAGVALGGIALGAAPAAVAAPGDNGDVKIHSTTTLPSNLRNDPKVCKFYLAAFNFDTLQAVSYSIVPQPMRAGDASLQGGITLSTGTGHTEELTLPDGMYRLTWTFTGATGTGKVKVFQVDCDGNGNGASNGNGNGGGNGDGHGKRPHGGVGAGGGGMAETADDSSSFGVGAALAAGLAGTAGLILVRRRRRANGAS</sequence>
<feature type="region of interest" description="Disordered" evidence="1">
    <location>
        <begin position="140"/>
        <end position="175"/>
    </location>
</feature>
<dbReference type="Proteomes" id="UP001595829">
    <property type="component" value="Unassembled WGS sequence"/>
</dbReference>
<gene>
    <name evidence="4" type="ORF">ACFPM3_09655</name>
</gene>
<evidence type="ECO:0000313" key="5">
    <source>
        <dbReference type="Proteomes" id="UP001595829"/>
    </source>
</evidence>
<dbReference type="RefSeq" id="WP_345692483.1">
    <property type="nucleotide sequence ID" value="NZ_BAABIT010000001.1"/>
</dbReference>
<evidence type="ECO:0000256" key="2">
    <source>
        <dbReference type="SAM" id="Phobius"/>
    </source>
</evidence>
<keyword evidence="3" id="KW-0732">Signal</keyword>
<organism evidence="4 5">
    <name type="scientific">Streptomyces coeruleoprunus</name>
    <dbReference type="NCBI Taxonomy" id="285563"/>
    <lineage>
        <taxon>Bacteria</taxon>
        <taxon>Bacillati</taxon>
        <taxon>Actinomycetota</taxon>
        <taxon>Actinomycetes</taxon>
        <taxon>Kitasatosporales</taxon>
        <taxon>Streptomycetaceae</taxon>
        <taxon>Streptomyces</taxon>
    </lineage>
</organism>
<feature type="transmembrane region" description="Helical" evidence="2">
    <location>
        <begin position="179"/>
        <end position="198"/>
    </location>
</feature>
<feature type="compositionally biased region" description="Gly residues" evidence="1">
    <location>
        <begin position="160"/>
        <end position="169"/>
    </location>
</feature>
<evidence type="ECO:0000313" key="4">
    <source>
        <dbReference type="EMBL" id="MFC5022397.1"/>
    </source>
</evidence>